<dbReference type="RefSeq" id="WP_084098322.1">
    <property type="nucleotide sequence ID" value="NZ_CP008953.1"/>
</dbReference>
<evidence type="ECO:0008006" key="3">
    <source>
        <dbReference type="Google" id="ProtNLM"/>
    </source>
</evidence>
<dbReference type="Pfam" id="PF06314">
    <property type="entry name" value="ADC"/>
    <property type="match status" value="1"/>
</dbReference>
<dbReference type="Proteomes" id="UP000028492">
    <property type="component" value="Chromosome"/>
</dbReference>
<dbReference type="InterPro" id="IPR010451">
    <property type="entry name" value="Acetoacetate_decarboxylase"/>
</dbReference>
<dbReference type="Gene3D" id="2.40.400.10">
    <property type="entry name" value="Acetoacetate decarboxylase-like"/>
    <property type="match status" value="1"/>
</dbReference>
<dbReference type="STRING" id="208439.AJAP_24525"/>
<dbReference type="EMBL" id="CP008953">
    <property type="protein sequence ID" value="AIG77754.1"/>
    <property type="molecule type" value="Genomic_DNA"/>
</dbReference>
<dbReference type="GO" id="GO:0016829">
    <property type="term" value="F:lyase activity"/>
    <property type="evidence" value="ECO:0007669"/>
    <property type="project" value="InterPro"/>
</dbReference>
<dbReference type="SUPFAM" id="SSF160104">
    <property type="entry name" value="Acetoacetate decarboxylase-like"/>
    <property type="match status" value="1"/>
</dbReference>
<accession>A0A075UZC4</accession>
<protein>
    <recommendedName>
        <fullName evidence="3">Acetoacetate decarboxylase</fullName>
    </recommendedName>
</protein>
<reference evidence="1 2" key="1">
    <citation type="journal article" date="2014" name="J. Biotechnol.">
        <title>Complete genome sequence of the actinobacterium Amycolatopsis japonica MG417-CF17(T) (=DSM 44213T) producing (S,S)-N,N'-ethylenediaminedisuccinic acid.</title>
        <authorList>
            <person name="Stegmann E."/>
            <person name="Albersmeier A."/>
            <person name="Spohn M."/>
            <person name="Gert H."/>
            <person name="Weber T."/>
            <person name="Wohlleben W."/>
            <person name="Kalinowski J."/>
            <person name="Ruckert C."/>
        </authorList>
    </citation>
    <scope>NUCLEOTIDE SEQUENCE [LARGE SCALE GENOMIC DNA]</scope>
    <source>
        <strain evidence="2">MG417-CF17 (DSM 44213)</strain>
    </source>
</reference>
<dbReference type="HOGENOM" id="CLU_106229_0_0_11"/>
<dbReference type="eggNOG" id="COG4689">
    <property type="taxonomic scope" value="Bacteria"/>
</dbReference>
<gene>
    <name evidence="1" type="ORF">AJAP_24525</name>
</gene>
<dbReference type="KEGG" id="aja:AJAP_24525"/>
<sequence>MAEQVTAYPPEPWNLAGQAYLSIWRVPVSELPALPGGVEPIVVGGRAQVFTAWIDYQEPGQLQYHELLATVAVRGERLSSSITDIWVDSEVSLAGGRALWGIPKDLAALDFAHGRTFTASAATQEDWIATAAFTPRPSLPVRMPAAFDVVQMLDGRLKRSPVRAKARPCPAAADWRINESGPFGFLAGQRPVLNACLRDFKIVFGG</sequence>
<dbReference type="InterPro" id="IPR023375">
    <property type="entry name" value="ADC_dom_sf"/>
</dbReference>
<evidence type="ECO:0000313" key="2">
    <source>
        <dbReference type="Proteomes" id="UP000028492"/>
    </source>
</evidence>
<keyword evidence="2" id="KW-1185">Reference proteome</keyword>
<evidence type="ECO:0000313" key="1">
    <source>
        <dbReference type="EMBL" id="AIG77754.1"/>
    </source>
</evidence>
<name>A0A075UZC4_9PSEU</name>
<proteinExistence type="predicted"/>
<dbReference type="AlphaFoldDB" id="A0A075UZC4"/>
<organism evidence="1 2">
    <name type="scientific">Amycolatopsis japonica</name>
    <dbReference type="NCBI Taxonomy" id="208439"/>
    <lineage>
        <taxon>Bacteria</taxon>
        <taxon>Bacillati</taxon>
        <taxon>Actinomycetota</taxon>
        <taxon>Actinomycetes</taxon>
        <taxon>Pseudonocardiales</taxon>
        <taxon>Pseudonocardiaceae</taxon>
        <taxon>Amycolatopsis</taxon>
        <taxon>Amycolatopsis japonica group</taxon>
    </lineage>
</organism>